<dbReference type="Proteomes" id="UP000291613">
    <property type="component" value="Unassembled WGS sequence"/>
</dbReference>
<accession>A0A4Q9GQM4</accession>
<gene>
    <name evidence="3" type="ORF">EYR15_09420</name>
</gene>
<feature type="region of interest" description="Disordered" evidence="1">
    <location>
        <begin position="1"/>
        <end position="52"/>
    </location>
</feature>
<feature type="compositionally biased region" description="Gly residues" evidence="1">
    <location>
        <begin position="163"/>
        <end position="176"/>
    </location>
</feature>
<feature type="compositionally biased region" description="Basic and acidic residues" evidence="1">
    <location>
        <begin position="177"/>
        <end position="223"/>
    </location>
</feature>
<feature type="compositionally biased region" description="Basic residues" evidence="1">
    <location>
        <begin position="283"/>
        <end position="292"/>
    </location>
</feature>
<dbReference type="AlphaFoldDB" id="A0A4Q9GQM4"/>
<dbReference type="OrthoDB" id="9816310at2"/>
<protein>
    <submittedName>
        <fullName evidence="3">DUF4167 domain-containing protein</fullName>
    </submittedName>
</protein>
<evidence type="ECO:0000313" key="4">
    <source>
        <dbReference type="Proteomes" id="UP000291613"/>
    </source>
</evidence>
<feature type="compositionally biased region" description="Low complexity" evidence="1">
    <location>
        <begin position="298"/>
        <end position="314"/>
    </location>
</feature>
<proteinExistence type="predicted"/>
<feature type="compositionally biased region" description="Polar residues" evidence="1">
    <location>
        <begin position="124"/>
        <end position="134"/>
    </location>
</feature>
<comment type="caution">
    <text evidence="3">The sequence shown here is derived from an EMBL/GenBank/DDBJ whole genome shotgun (WGS) entry which is preliminary data.</text>
</comment>
<feature type="domain" description="DUF4167" evidence="2">
    <location>
        <begin position="26"/>
        <end position="98"/>
    </location>
</feature>
<name>A0A4Q9GQM4_9HYPH</name>
<feature type="region of interest" description="Disordered" evidence="1">
    <location>
        <begin position="103"/>
        <end position="314"/>
    </location>
</feature>
<dbReference type="Pfam" id="PF13763">
    <property type="entry name" value="DUF4167"/>
    <property type="match status" value="1"/>
</dbReference>
<evidence type="ECO:0000256" key="1">
    <source>
        <dbReference type="SAM" id="MobiDB-lite"/>
    </source>
</evidence>
<reference evidence="3 4" key="1">
    <citation type="submission" date="2019-02" db="EMBL/GenBank/DDBJ databases">
        <title>Hansschlegelia quercus sp. nov., a novel methylotrophic bacterium from buds of oak (Quercus robur L.).</title>
        <authorList>
            <person name="Agafonova N.V."/>
            <person name="Kaparullina E.N."/>
            <person name="Grouzdev D.S."/>
            <person name="Doronina N.V."/>
        </authorList>
    </citation>
    <scope>NUCLEOTIDE SEQUENCE [LARGE SCALE GENOMIC DNA]</scope>
    <source>
        <strain evidence="3 4">Dub</strain>
    </source>
</reference>
<dbReference type="EMBL" id="SIUB01000003">
    <property type="protein sequence ID" value="TBN53987.1"/>
    <property type="molecule type" value="Genomic_DNA"/>
</dbReference>
<feature type="compositionally biased region" description="Gly residues" evidence="1">
    <location>
        <begin position="14"/>
        <end position="34"/>
    </location>
</feature>
<dbReference type="InterPro" id="IPR025430">
    <property type="entry name" value="DUF4167"/>
</dbReference>
<feature type="compositionally biased region" description="Low complexity" evidence="1">
    <location>
        <begin position="242"/>
        <end position="270"/>
    </location>
</feature>
<evidence type="ECO:0000313" key="3">
    <source>
        <dbReference type="EMBL" id="TBN53987.1"/>
    </source>
</evidence>
<keyword evidence="4" id="KW-1185">Reference proteome</keyword>
<organism evidence="3 4">
    <name type="scientific">Hansschlegelia quercus</name>
    <dbReference type="NCBI Taxonomy" id="2528245"/>
    <lineage>
        <taxon>Bacteria</taxon>
        <taxon>Pseudomonadati</taxon>
        <taxon>Pseudomonadota</taxon>
        <taxon>Alphaproteobacteria</taxon>
        <taxon>Hyphomicrobiales</taxon>
        <taxon>Methylopilaceae</taxon>
        <taxon>Hansschlegelia</taxon>
    </lineage>
</organism>
<evidence type="ECO:0000259" key="2">
    <source>
        <dbReference type="Pfam" id="PF13763"/>
    </source>
</evidence>
<sequence>MRQGQSKRMRGRNRNGGGGGGGNGGGGGGGGGRGPNPLTRSYESNGPDVKIRGTAGTIADKYVQLSRDALTSGDPVAAENYLQHAEHYYRMLAVAQAQYQPNQTFVRADSEDYNHGDDDEESGENSNAEPNGQSLQGGAGAPENNGQQRFNGDRNRQNNNGQNGQGGQNGQQNGQGGERRFDRNERRDRPDRDRSENRGERQFDRGERPERGERQPRADRGAEEQPFVGDLPSFITKEQPVRAEPAPARPTVAPEPVVVAAPETPPVAAEAGDDDQGEGRVAPRSRRRRYGRARTGEGEAAGAEPETAPEGAAD</sequence>
<feature type="compositionally biased region" description="Basic residues" evidence="1">
    <location>
        <begin position="1"/>
        <end position="13"/>
    </location>
</feature>